<protein>
    <recommendedName>
        <fullName evidence="1">Integrase catalytic domain-containing protein</fullName>
    </recommendedName>
</protein>
<sequence>MNRIVLPRVLRETALAAVHSTHLGVEKSKSILREQFWWPQMDRDIADYIGRCNVCNAYKSRNKNFRHSWPEPDNPWERVHIDFAGPIEGKYLLIIVDAHSSYPEVFITSDMKADTVISRLGRLFSQQGVPKCLVSDNGPSFVSEAVTGWLTQIGCSHITTPAYHPQSNGIAERMVRTVKETIKTNGLSQRSIDRFLPGTVLQSCQREAASITVRVVERQTNKTPHLGEQHSVQVDPRRITHLPCIEFS</sequence>
<proteinExistence type="predicted"/>
<accession>A0A267GGB1</accession>
<evidence type="ECO:0000313" key="2">
    <source>
        <dbReference type="EMBL" id="PAA85105.1"/>
    </source>
</evidence>
<dbReference type="Pfam" id="PF17921">
    <property type="entry name" value="Integrase_H2C2"/>
    <property type="match status" value="1"/>
</dbReference>
<dbReference type="OrthoDB" id="7758825at2759"/>
<dbReference type="Pfam" id="PF00665">
    <property type="entry name" value="rve"/>
    <property type="match status" value="1"/>
</dbReference>
<gene>
    <name evidence="2" type="ORF">BOX15_Mlig029664g9</name>
</gene>
<dbReference type="FunFam" id="1.10.340.70:FF:000001">
    <property type="entry name" value="Retrovirus-related Pol polyprotein from transposon gypsy-like Protein"/>
    <property type="match status" value="1"/>
</dbReference>
<dbReference type="AlphaFoldDB" id="A0A267GGB1"/>
<dbReference type="Proteomes" id="UP000215902">
    <property type="component" value="Unassembled WGS sequence"/>
</dbReference>
<dbReference type="InterPro" id="IPR012337">
    <property type="entry name" value="RNaseH-like_sf"/>
</dbReference>
<feature type="domain" description="Integrase catalytic" evidence="1">
    <location>
        <begin position="71"/>
        <end position="232"/>
    </location>
</feature>
<dbReference type="STRING" id="282301.A0A267GGB1"/>
<dbReference type="PANTHER" id="PTHR37984">
    <property type="entry name" value="PROTEIN CBG26694"/>
    <property type="match status" value="1"/>
</dbReference>
<keyword evidence="3" id="KW-1185">Reference proteome</keyword>
<dbReference type="InterPro" id="IPR001584">
    <property type="entry name" value="Integrase_cat-core"/>
</dbReference>
<dbReference type="GO" id="GO:0015074">
    <property type="term" value="P:DNA integration"/>
    <property type="evidence" value="ECO:0007669"/>
    <property type="project" value="InterPro"/>
</dbReference>
<evidence type="ECO:0000259" key="1">
    <source>
        <dbReference type="PROSITE" id="PS50994"/>
    </source>
</evidence>
<dbReference type="InterPro" id="IPR041588">
    <property type="entry name" value="Integrase_H2C2"/>
</dbReference>
<dbReference type="PANTHER" id="PTHR37984:SF5">
    <property type="entry name" value="PROTEIN NYNRIN-LIKE"/>
    <property type="match status" value="1"/>
</dbReference>
<dbReference type="PROSITE" id="PS50994">
    <property type="entry name" value="INTEGRASE"/>
    <property type="match status" value="1"/>
</dbReference>
<organism evidence="2 3">
    <name type="scientific">Macrostomum lignano</name>
    <dbReference type="NCBI Taxonomy" id="282301"/>
    <lineage>
        <taxon>Eukaryota</taxon>
        <taxon>Metazoa</taxon>
        <taxon>Spiralia</taxon>
        <taxon>Lophotrochozoa</taxon>
        <taxon>Platyhelminthes</taxon>
        <taxon>Rhabditophora</taxon>
        <taxon>Macrostomorpha</taxon>
        <taxon>Macrostomida</taxon>
        <taxon>Macrostomidae</taxon>
        <taxon>Macrostomum</taxon>
    </lineage>
</organism>
<name>A0A267GGB1_9PLAT</name>
<comment type="caution">
    <text evidence="2">The sequence shown here is derived from an EMBL/GenBank/DDBJ whole genome shotgun (WGS) entry which is preliminary data.</text>
</comment>
<dbReference type="InterPro" id="IPR050951">
    <property type="entry name" value="Retrovirus_Pol_polyprotein"/>
</dbReference>
<dbReference type="SUPFAM" id="SSF53098">
    <property type="entry name" value="Ribonuclease H-like"/>
    <property type="match status" value="1"/>
</dbReference>
<reference evidence="2 3" key="1">
    <citation type="submission" date="2017-06" db="EMBL/GenBank/DDBJ databases">
        <title>A platform for efficient transgenesis in Macrostomum lignano, a flatworm model organism for stem cell research.</title>
        <authorList>
            <person name="Berezikov E."/>
        </authorList>
    </citation>
    <scope>NUCLEOTIDE SEQUENCE [LARGE SCALE GENOMIC DNA]</scope>
    <source>
        <strain evidence="2">DV1</strain>
        <tissue evidence="2">Whole organism</tissue>
    </source>
</reference>
<dbReference type="GO" id="GO:0003676">
    <property type="term" value="F:nucleic acid binding"/>
    <property type="evidence" value="ECO:0007669"/>
    <property type="project" value="InterPro"/>
</dbReference>
<dbReference type="EMBL" id="NIVC01000347">
    <property type="protein sequence ID" value="PAA85105.1"/>
    <property type="molecule type" value="Genomic_DNA"/>
</dbReference>
<dbReference type="Gene3D" id="3.30.420.10">
    <property type="entry name" value="Ribonuclease H-like superfamily/Ribonuclease H"/>
    <property type="match status" value="1"/>
</dbReference>
<dbReference type="Gene3D" id="1.10.340.70">
    <property type="match status" value="1"/>
</dbReference>
<dbReference type="InterPro" id="IPR036397">
    <property type="entry name" value="RNaseH_sf"/>
</dbReference>
<evidence type="ECO:0000313" key="3">
    <source>
        <dbReference type="Proteomes" id="UP000215902"/>
    </source>
</evidence>